<sequence>MQSLRSTFARRAKALQTSVAIPRTMTAQRHLSITSQLRSAESHGDHYNPPGGWLFGVKPGEKYENEGWEKIWYWGFFAPLALCVIGYCYKPDTSIQTWALEEARRRLEAEGILADPETSD</sequence>
<evidence type="ECO:0000313" key="18">
    <source>
        <dbReference type="Proteomes" id="UP001562354"/>
    </source>
</evidence>
<evidence type="ECO:0000256" key="1">
    <source>
        <dbReference type="ARBA" id="ARBA00003195"/>
    </source>
</evidence>
<evidence type="ECO:0000256" key="10">
    <source>
        <dbReference type="ARBA" id="ARBA00022982"/>
    </source>
</evidence>
<keyword evidence="12" id="KW-0496">Mitochondrion</keyword>
<comment type="caution">
    <text evidence="17">The sequence shown here is derived from an EMBL/GenBank/DDBJ whole genome shotgun (WGS) entry which is preliminary data.</text>
</comment>
<keyword evidence="6" id="KW-0679">Respiratory chain</keyword>
<name>A0ABR3PKU7_9PEZI</name>
<evidence type="ECO:0000256" key="11">
    <source>
        <dbReference type="ARBA" id="ARBA00022989"/>
    </source>
</evidence>
<keyword evidence="5" id="KW-0813">Transport</keyword>
<evidence type="ECO:0000256" key="16">
    <source>
        <dbReference type="ARBA" id="ARBA00046528"/>
    </source>
</evidence>
<accession>A0ABR3PKU7</accession>
<keyword evidence="18" id="KW-1185">Reference proteome</keyword>
<gene>
    <name evidence="17" type="ORF">AAFC00_005425</name>
</gene>
<evidence type="ECO:0000256" key="15">
    <source>
        <dbReference type="ARBA" id="ARBA00031387"/>
    </source>
</evidence>
<evidence type="ECO:0000256" key="5">
    <source>
        <dbReference type="ARBA" id="ARBA00022448"/>
    </source>
</evidence>
<evidence type="ECO:0000256" key="12">
    <source>
        <dbReference type="ARBA" id="ARBA00023128"/>
    </source>
</evidence>
<keyword evidence="9" id="KW-0809">Transit peptide</keyword>
<evidence type="ECO:0000256" key="7">
    <source>
        <dbReference type="ARBA" id="ARBA00022692"/>
    </source>
</evidence>
<evidence type="ECO:0000256" key="4">
    <source>
        <dbReference type="ARBA" id="ARBA00018632"/>
    </source>
</evidence>
<dbReference type="EMBL" id="JBFMKM010000004">
    <property type="protein sequence ID" value="KAL1306762.1"/>
    <property type="molecule type" value="Genomic_DNA"/>
</dbReference>
<dbReference type="Pfam" id="PF10183">
    <property type="entry name" value="ESSS"/>
    <property type="match status" value="1"/>
</dbReference>
<keyword evidence="7" id="KW-0812">Transmembrane</keyword>
<keyword evidence="13" id="KW-0472">Membrane</keyword>
<comment type="similarity">
    <text evidence="3">Belongs to the complex I NDUFB11 subunit family.</text>
</comment>
<dbReference type="Proteomes" id="UP001562354">
    <property type="component" value="Unassembled WGS sequence"/>
</dbReference>
<evidence type="ECO:0000256" key="14">
    <source>
        <dbReference type="ARBA" id="ARBA00030753"/>
    </source>
</evidence>
<comment type="subunit">
    <text evidence="16">Complex I is composed of 45 different subunits. Interacts with BCAP31.</text>
</comment>
<keyword evidence="11" id="KW-1133">Transmembrane helix</keyword>
<evidence type="ECO:0000256" key="3">
    <source>
        <dbReference type="ARBA" id="ARBA00008915"/>
    </source>
</evidence>
<dbReference type="RefSeq" id="XP_069203034.1">
    <property type="nucleotide sequence ID" value="XM_069345206.1"/>
</dbReference>
<dbReference type="PANTHER" id="PTHR40637">
    <property type="entry name" value="ESSS SUBUNIT OF NADH:UBIQUINONE OXIDOREDUCTASE (COMPLEX I) PROTEIN"/>
    <property type="match status" value="1"/>
</dbReference>
<evidence type="ECO:0000256" key="9">
    <source>
        <dbReference type="ARBA" id="ARBA00022946"/>
    </source>
</evidence>
<organism evidence="17 18">
    <name type="scientific">Neodothiora populina</name>
    <dbReference type="NCBI Taxonomy" id="2781224"/>
    <lineage>
        <taxon>Eukaryota</taxon>
        <taxon>Fungi</taxon>
        <taxon>Dikarya</taxon>
        <taxon>Ascomycota</taxon>
        <taxon>Pezizomycotina</taxon>
        <taxon>Dothideomycetes</taxon>
        <taxon>Dothideomycetidae</taxon>
        <taxon>Dothideales</taxon>
        <taxon>Dothioraceae</taxon>
        <taxon>Neodothiora</taxon>
    </lineage>
</organism>
<dbReference type="PANTHER" id="PTHR40637:SF1">
    <property type="entry name" value="ESSS SUBUNIT OF NADH:UBIQUINONE OXIDOREDUCTASE (COMPLEX I) PROTEIN"/>
    <property type="match status" value="1"/>
</dbReference>
<keyword evidence="10" id="KW-0249">Electron transport</keyword>
<evidence type="ECO:0000256" key="2">
    <source>
        <dbReference type="ARBA" id="ARBA00004434"/>
    </source>
</evidence>
<protein>
    <recommendedName>
        <fullName evidence="4">NADH dehydrogenase [ubiquinone] 1 beta subcomplex subunit 11, mitochondrial</fullName>
    </recommendedName>
    <alternativeName>
        <fullName evidence="15">Complex I-ESSS</fullName>
    </alternativeName>
    <alternativeName>
        <fullName evidence="14">NADH-ubiquinone oxidoreductase ESSS subunit</fullName>
    </alternativeName>
</protein>
<evidence type="ECO:0000256" key="8">
    <source>
        <dbReference type="ARBA" id="ARBA00022792"/>
    </source>
</evidence>
<dbReference type="InterPro" id="IPR019329">
    <property type="entry name" value="NADH_UbQ_OxRdtase_ESSS_su"/>
</dbReference>
<keyword evidence="8" id="KW-0999">Mitochondrion inner membrane</keyword>
<evidence type="ECO:0000256" key="6">
    <source>
        <dbReference type="ARBA" id="ARBA00022660"/>
    </source>
</evidence>
<comment type="function">
    <text evidence="1">Accessory subunit of the mitochondrial membrane respiratory chain NADH dehydrogenase (Complex I), that is believed not to be involved in catalysis. Complex I functions in the transfer of electrons from NADH to the respiratory chain. The immediate electron acceptor for the enzyme is believed to be ubiquinone.</text>
</comment>
<evidence type="ECO:0000313" key="17">
    <source>
        <dbReference type="EMBL" id="KAL1306762.1"/>
    </source>
</evidence>
<reference evidence="17 18" key="1">
    <citation type="submission" date="2024-07" db="EMBL/GenBank/DDBJ databases">
        <title>Draft sequence of the Neodothiora populina.</title>
        <authorList>
            <person name="Drown D.D."/>
            <person name="Schuette U.S."/>
            <person name="Buechlein A.B."/>
            <person name="Rusch D.R."/>
            <person name="Winton L.W."/>
            <person name="Adams G.A."/>
        </authorList>
    </citation>
    <scope>NUCLEOTIDE SEQUENCE [LARGE SCALE GENOMIC DNA]</scope>
    <source>
        <strain evidence="17 18">CPC 39397</strain>
    </source>
</reference>
<proteinExistence type="inferred from homology"/>
<evidence type="ECO:0000256" key="13">
    <source>
        <dbReference type="ARBA" id="ARBA00023136"/>
    </source>
</evidence>
<dbReference type="GeneID" id="95979124"/>
<comment type="subcellular location">
    <subcellularLocation>
        <location evidence="2">Mitochondrion inner membrane</location>
        <topology evidence="2">Single-pass membrane protein</topology>
    </subcellularLocation>
</comment>